<keyword evidence="4" id="KW-1133">Transmembrane helix</keyword>
<feature type="transmembrane region" description="Helical" evidence="4">
    <location>
        <begin position="799"/>
        <end position="825"/>
    </location>
</feature>
<dbReference type="Proteomes" id="UP000837857">
    <property type="component" value="Chromosome 2"/>
</dbReference>
<feature type="non-terminal residue" evidence="5">
    <location>
        <position position="904"/>
    </location>
</feature>
<evidence type="ECO:0000256" key="2">
    <source>
        <dbReference type="ARBA" id="ARBA00022737"/>
    </source>
</evidence>
<dbReference type="InterPro" id="IPR001611">
    <property type="entry name" value="Leu-rich_rpt"/>
</dbReference>
<feature type="region of interest" description="Disordered" evidence="3">
    <location>
        <begin position="681"/>
        <end position="733"/>
    </location>
</feature>
<dbReference type="InterPro" id="IPR050333">
    <property type="entry name" value="SLRP"/>
</dbReference>
<evidence type="ECO:0000256" key="1">
    <source>
        <dbReference type="ARBA" id="ARBA00022614"/>
    </source>
</evidence>
<keyword evidence="2" id="KW-0677">Repeat</keyword>
<keyword evidence="6" id="KW-1185">Reference proteome</keyword>
<organism evidence="5 6">
    <name type="scientific">Iphiclides podalirius</name>
    <name type="common">scarce swallowtail</name>
    <dbReference type="NCBI Taxonomy" id="110791"/>
    <lineage>
        <taxon>Eukaryota</taxon>
        <taxon>Metazoa</taxon>
        <taxon>Ecdysozoa</taxon>
        <taxon>Arthropoda</taxon>
        <taxon>Hexapoda</taxon>
        <taxon>Insecta</taxon>
        <taxon>Pterygota</taxon>
        <taxon>Neoptera</taxon>
        <taxon>Endopterygota</taxon>
        <taxon>Lepidoptera</taxon>
        <taxon>Glossata</taxon>
        <taxon>Ditrysia</taxon>
        <taxon>Papilionoidea</taxon>
        <taxon>Papilionidae</taxon>
        <taxon>Papilioninae</taxon>
        <taxon>Iphiclides</taxon>
    </lineage>
</organism>
<name>A0ABN8I8M6_9NEOP</name>
<dbReference type="PROSITE" id="PS51450">
    <property type="entry name" value="LRR"/>
    <property type="match status" value="2"/>
</dbReference>
<dbReference type="SUPFAM" id="SSF52047">
    <property type="entry name" value="RNI-like"/>
    <property type="match status" value="1"/>
</dbReference>
<protein>
    <submittedName>
        <fullName evidence="5">Uncharacterized protein</fullName>
    </submittedName>
</protein>
<dbReference type="Gene3D" id="3.80.10.10">
    <property type="entry name" value="Ribonuclease Inhibitor"/>
    <property type="match status" value="4"/>
</dbReference>
<dbReference type="SUPFAM" id="SSF52058">
    <property type="entry name" value="L domain-like"/>
    <property type="match status" value="1"/>
</dbReference>
<dbReference type="Pfam" id="PF13855">
    <property type="entry name" value="LRR_8"/>
    <property type="match status" value="4"/>
</dbReference>
<dbReference type="PANTHER" id="PTHR45712">
    <property type="entry name" value="AGAP008170-PA"/>
    <property type="match status" value="1"/>
</dbReference>
<dbReference type="PANTHER" id="PTHR45712:SF22">
    <property type="entry name" value="INSULIN-LIKE GROWTH FACTOR-BINDING PROTEIN COMPLEX ACID LABILE SUBUNIT"/>
    <property type="match status" value="1"/>
</dbReference>
<dbReference type="InterPro" id="IPR003591">
    <property type="entry name" value="Leu-rich_rpt_typical-subtyp"/>
</dbReference>
<dbReference type="SMART" id="SM00369">
    <property type="entry name" value="LRR_TYP"/>
    <property type="match status" value="10"/>
</dbReference>
<keyword evidence="1" id="KW-0433">Leucine-rich repeat</keyword>
<proteinExistence type="predicted"/>
<keyword evidence="4" id="KW-0472">Membrane</keyword>
<feature type="compositionally biased region" description="Basic and acidic residues" evidence="3">
    <location>
        <begin position="681"/>
        <end position="690"/>
    </location>
</feature>
<evidence type="ECO:0000256" key="3">
    <source>
        <dbReference type="SAM" id="MobiDB-lite"/>
    </source>
</evidence>
<reference evidence="5" key="1">
    <citation type="submission" date="2022-03" db="EMBL/GenBank/DDBJ databases">
        <authorList>
            <person name="Martin H S."/>
        </authorList>
    </citation>
    <scope>NUCLEOTIDE SEQUENCE</scope>
</reference>
<dbReference type="EMBL" id="OW152814">
    <property type="protein sequence ID" value="CAH2050153.1"/>
    <property type="molecule type" value="Genomic_DNA"/>
</dbReference>
<accession>A0ABN8I8M6</accession>
<sequence>MRYAGGIHTILVHQHVTSPPSIRTSLLRSVRFQLKCNWVAEQGHRVRYDMGARSREFILLLAACALVFSEPVNKTAKNISKDTDNFLFQYEDYDSAEDQEVLFSEDRPCPRDCICTVSQGYRIAKCNRLEVGTQKFGDDITDLVIENADPTFPIQIDDYIFKKLGLHQVATIKIVNSTIGFVGPNAFQGLHELYAVNLSNNKLKTLHPETFANNKKLLLLTLSNNQLKFPAAGSHEYFLNASSVQELDVSYCNMQYITANTFKNMPGLMYLNVAGNNLSDMDENTFKKLLDLEELDLSDNNIKSLPEDIFSENTELATLHIQRNPIDSVYGLQISDLLTLNAGQTNIKFIGPSMFNGMTYIANLNLSGNSIEKIHNQAFHKLVELNYLDLSYNDLDFISGYLIKENIELDIFKISNNPRLKHLPAEGFNCSAEQFNIYLFDASNCGLEEIENDSLKTFTALSQINLAGNNIKSISTEVFSRCPRLVDINLAYNKLTALHVKVFEKNKELGKLNLQGNPLKVLSAEIFVFTPALTTLDMSHAELTSLWKIEKNHTAMLLSNLSFLNVSHNRINEIKQTELDSLNKLRTLDISNNPLACSRDFENLMTWLSNRKVSPSSNSANIANLGKDTKEEDGAYSWEFLTKKTCGTALVHPVEPLPPVSDEEIWERIDKDADGNFDLKDTLDDGKVADDNAVTGDNKLNADDDNDADADDEAEDEEEDDEDDSGEDYDDGDVDLKVKLIEKPAINLSTYKPLATERPPDKVKIDIKLLENDNMYDDLEPEVDVRAYATEPEHGRYGYLWPMLIALLGALLLLVVIAKVVMVMCNKKSKQIRYNSAIIAAMSHPGRTKKDCGLVYQQLTEDLTAPKTPKVNRYAPLHNVTVNASNMSYESSPFHHSNIVPEAV</sequence>
<evidence type="ECO:0000313" key="5">
    <source>
        <dbReference type="EMBL" id="CAH2050153.1"/>
    </source>
</evidence>
<evidence type="ECO:0000256" key="4">
    <source>
        <dbReference type="SAM" id="Phobius"/>
    </source>
</evidence>
<dbReference type="InterPro" id="IPR032675">
    <property type="entry name" value="LRR_dom_sf"/>
</dbReference>
<gene>
    <name evidence="5" type="ORF">IPOD504_LOCUS7271</name>
</gene>
<keyword evidence="4" id="KW-0812">Transmembrane</keyword>
<evidence type="ECO:0000313" key="6">
    <source>
        <dbReference type="Proteomes" id="UP000837857"/>
    </source>
</evidence>
<feature type="compositionally biased region" description="Acidic residues" evidence="3">
    <location>
        <begin position="703"/>
        <end position="733"/>
    </location>
</feature>